<accession>A0A7D4PVA9</accession>
<sequence>MGDLDFRVPFDAEISESLVFRLGLTIGGIEVNQSVQFYDSEKHLTDPADRQGDNAQRLVAHKPAFVRVYVGSLFGASSVTGTLEVQRRMFGWLYKPVTTRSPHGSSMTSVPSSFSTTYAGIRGDLGETLNFVIPAAYMYGNLRLIARVKTANRTAERTINVSVTLRQTLRLAGVMISYNGPASMAPNAPNLQLAAPTLADLQNMSGTSLSLFPVESTAQFRVAGNLVQTNHLQDSSFPPSGCGTQWNALHARVANVRTADGNQPGWIYYGLLPSGTPMGPVGGCGGGGVAVGPINQPWTLAHEAGHAAGLPHAPSGGAPNPDPNFPPYEPYDPAGVAQGRTGEYGIDVSAAAVKSPATFRDVMGYATPKWISPYNYGRLTDNAQFSPRTVGIDEPWWHDLVWEELPRIPKIPIPDPPPFDFDLELPVFPPLDKKRVISVIVHVDGGTIGERVQVARVAAHPQLPAAGATPFTVRLLDEGGEVIATGEVVRLTTSAGGCGGCGDKPGGRPPASYVAQAFLPDVAPGAALEIVARGETVWRREASGEEPWVRVAEPEEFREGISVWWESSPAEEYWIRYSRDGEEWSSVATEVTEQKVSLPTGTLPVGEGYLQVVAHDGFASAESEPVRVWVREREPAITIQHPKDGYTYQAGVEVRLWASVLDASAEDIEGAEWTIDGEPVARGLDEWVALSEGKHEIAVAVGKGRSEIVVQAVGREDQRRRAES</sequence>
<dbReference type="Proteomes" id="UP000502498">
    <property type="component" value="Chromosome"/>
</dbReference>
<dbReference type="SUPFAM" id="SSF55486">
    <property type="entry name" value="Metalloproteases ('zincins'), catalytic domain"/>
    <property type="match status" value="1"/>
</dbReference>
<reference evidence="1 2" key="1">
    <citation type="submission" date="2020-05" db="EMBL/GenBank/DDBJ databases">
        <title>Strain PA2F3 complete genome.</title>
        <authorList>
            <person name="Kim Y.-S."/>
            <person name="Kim S.-J."/>
            <person name="Jung H.-k."/>
            <person name="Kim S.-E."/>
            <person name="Kim K.-H."/>
        </authorList>
    </citation>
    <scope>NUCLEOTIDE SEQUENCE [LARGE SCALE GENOMIC DNA]</scope>
    <source>
        <strain evidence="1 2">PA2F3</strain>
    </source>
</reference>
<dbReference type="RefSeq" id="WP_172990798.1">
    <property type="nucleotide sequence ID" value="NZ_CP054038.1"/>
</dbReference>
<name>A0A7D4PVA9_9MICO</name>
<evidence type="ECO:0000313" key="1">
    <source>
        <dbReference type="EMBL" id="QKJ20373.1"/>
    </source>
</evidence>
<dbReference type="Pfam" id="PF10462">
    <property type="entry name" value="Peptidase_M66"/>
    <property type="match status" value="1"/>
</dbReference>
<evidence type="ECO:0000313" key="2">
    <source>
        <dbReference type="Proteomes" id="UP000502498"/>
    </source>
</evidence>
<organism evidence="1 2">
    <name type="scientific">Microbacterium hominis</name>
    <dbReference type="NCBI Taxonomy" id="162426"/>
    <lineage>
        <taxon>Bacteria</taxon>
        <taxon>Bacillati</taxon>
        <taxon>Actinomycetota</taxon>
        <taxon>Actinomycetes</taxon>
        <taxon>Micrococcales</taxon>
        <taxon>Microbacteriaceae</taxon>
        <taxon>Microbacterium</taxon>
    </lineage>
</organism>
<dbReference type="AlphaFoldDB" id="A0A7D4PVA9"/>
<protein>
    <recommendedName>
        <fullName evidence="3">Peptidase M66</fullName>
    </recommendedName>
</protein>
<proteinExistence type="predicted"/>
<dbReference type="EMBL" id="CP054038">
    <property type="protein sequence ID" value="QKJ20373.1"/>
    <property type="molecule type" value="Genomic_DNA"/>
</dbReference>
<evidence type="ECO:0008006" key="3">
    <source>
        <dbReference type="Google" id="ProtNLM"/>
    </source>
</evidence>
<gene>
    <name evidence="1" type="ORF">HQM25_14055</name>
</gene>